<dbReference type="InterPro" id="IPR036390">
    <property type="entry name" value="WH_DNA-bd_sf"/>
</dbReference>
<keyword evidence="7" id="KW-1185">Reference proteome</keyword>
<proteinExistence type="inferred from homology"/>
<organism evidence="6 7">
    <name type="scientific">Sphingobium fluviale</name>
    <dbReference type="NCBI Taxonomy" id="2506423"/>
    <lineage>
        <taxon>Bacteria</taxon>
        <taxon>Pseudomonadati</taxon>
        <taxon>Pseudomonadota</taxon>
        <taxon>Alphaproteobacteria</taxon>
        <taxon>Sphingomonadales</taxon>
        <taxon>Sphingomonadaceae</taxon>
        <taxon>Sphingobium</taxon>
    </lineage>
</organism>
<dbReference type="OrthoDB" id="9815174at2"/>
<evidence type="ECO:0000256" key="3">
    <source>
        <dbReference type="ARBA" id="ARBA00023125"/>
    </source>
</evidence>
<accession>A0A4Q1KG02</accession>
<comment type="caution">
    <text evidence="6">The sequence shown here is derived from an EMBL/GenBank/DDBJ whole genome shotgun (WGS) entry which is preliminary data.</text>
</comment>
<comment type="similarity">
    <text evidence="1">Belongs to the LysR transcriptional regulatory family.</text>
</comment>
<protein>
    <submittedName>
        <fullName evidence="6">LysR family transcriptional regulator</fullName>
    </submittedName>
</protein>
<name>A0A4Q1KG02_9SPHN</name>
<evidence type="ECO:0000256" key="1">
    <source>
        <dbReference type="ARBA" id="ARBA00009437"/>
    </source>
</evidence>
<dbReference type="AlphaFoldDB" id="A0A4Q1KG02"/>
<dbReference type="PANTHER" id="PTHR30346">
    <property type="entry name" value="TRANSCRIPTIONAL DUAL REGULATOR HCAR-RELATED"/>
    <property type="match status" value="1"/>
</dbReference>
<evidence type="ECO:0000256" key="4">
    <source>
        <dbReference type="ARBA" id="ARBA00023163"/>
    </source>
</evidence>
<sequence length="297" mass="32413">MDLRQMRFVVAVAEELSFTKAAARCHVSQPPLSRAIRELEEELGLQLFERDTHSVRVTLAGQALIADVRVALSALEKGVESARRTAAGLKGALKIGFGGSTVYSLMPSLVRRFRSSASDVDLEFSAMPVLSQIEALRSGVIDIGLLRLPIFDELIETRFVHSEPLVVALPEGHELLSRSGPVAMSSLRTSKFITYEPTRGFNFHSDLLALCRLSGFNPEITHQVPTTEAVVGIVACGEGVAVLPASAERLRMKGVFFRPLNAKRIPEHLSQVRFGLAWCKEGAPATALQFVERVAPL</sequence>
<dbReference type="PRINTS" id="PR00039">
    <property type="entry name" value="HTHLYSR"/>
</dbReference>
<dbReference type="SUPFAM" id="SSF53850">
    <property type="entry name" value="Periplasmic binding protein-like II"/>
    <property type="match status" value="1"/>
</dbReference>
<dbReference type="Pfam" id="PF00126">
    <property type="entry name" value="HTH_1"/>
    <property type="match status" value="1"/>
</dbReference>
<dbReference type="RefSeq" id="WP_067738772.1">
    <property type="nucleotide sequence ID" value="NZ_SBKP01000026.1"/>
</dbReference>
<dbReference type="InterPro" id="IPR005119">
    <property type="entry name" value="LysR_subst-bd"/>
</dbReference>
<dbReference type="PROSITE" id="PS50931">
    <property type="entry name" value="HTH_LYSR"/>
    <property type="match status" value="1"/>
</dbReference>
<dbReference type="Pfam" id="PF03466">
    <property type="entry name" value="LysR_substrate"/>
    <property type="match status" value="1"/>
</dbReference>
<dbReference type="InterPro" id="IPR036388">
    <property type="entry name" value="WH-like_DNA-bd_sf"/>
</dbReference>
<dbReference type="GO" id="GO:0032993">
    <property type="term" value="C:protein-DNA complex"/>
    <property type="evidence" value="ECO:0007669"/>
    <property type="project" value="TreeGrafter"/>
</dbReference>
<feature type="domain" description="HTH lysR-type" evidence="5">
    <location>
        <begin position="1"/>
        <end position="58"/>
    </location>
</feature>
<evidence type="ECO:0000313" key="6">
    <source>
        <dbReference type="EMBL" id="RXR24924.1"/>
    </source>
</evidence>
<dbReference type="GO" id="GO:0003700">
    <property type="term" value="F:DNA-binding transcription factor activity"/>
    <property type="evidence" value="ECO:0007669"/>
    <property type="project" value="InterPro"/>
</dbReference>
<dbReference type="PANTHER" id="PTHR30346:SF0">
    <property type="entry name" value="HCA OPERON TRANSCRIPTIONAL ACTIVATOR HCAR"/>
    <property type="match status" value="1"/>
</dbReference>
<dbReference type="SUPFAM" id="SSF46785">
    <property type="entry name" value="Winged helix' DNA-binding domain"/>
    <property type="match status" value="1"/>
</dbReference>
<keyword evidence="4" id="KW-0804">Transcription</keyword>
<evidence type="ECO:0000259" key="5">
    <source>
        <dbReference type="PROSITE" id="PS50931"/>
    </source>
</evidence>
<keyword evidence="3" id="KW-0238">DNA-binding</keyword>
<dbReference type="FunFam" id="1.10.10.10:FF:000001">
    <property type="entry name" value="LysR family transcriptional regulator"/>
    <property type="match status" value="1"/>
</dbReference>
<evidence type="ECO:0000313" key="7">
    <source>
        <dbReference type="Proteomes" id="UP000290958"/>
    </source>
</evidence>
<gene>
    <name evidence="6" type="ORF">EQG66_14795</name>
</gene>
<dbReference type="CDD" id="cd08414">
    <property type="entry name" value="PBP2_LTTR_aromatics_like"/>
    <property type="match status" value="1"/>
</dbReference>
<evidence type="ECO:0000256" key="2">
    <source>
        <dbReference type="ARBA" id="ARBA00023015"/>
    </source>
</evidence>
<dbReference type="GO" id="GO:0003677">
    <property type="term" value="F:DNA binding"/>
    <property type="evidence" value="ECO:0007669"/>
    <property type="project" value="UniProtKB-KW"/>
</dbReference>
<reference evidence="7" key="1">
    <citation type="submission" date="2019-01" db="EMBL/GenBank/DDBJ databases">
        <title>Cytophagaceae bacterium strain CAR-16.</title>
        <authorList>
            <person name="Chen W.-M."/>
        </authorList>
    </citation>
    <scope>NUCLEOTIDE SEQUENCE [LARGE SCALE GENOMIC DNA]</scope>
    <source>
        <strain evidence="7">CHR27</strain>
    </source>
</reference>
<dbReference type="Gene3D" id="3.40.190.10">
    <property type="entry name" value="Periplasmic binding protein-like II"/>
    <property type="match status" value="2"/>
</dbReference>
<keyword evidence="2" id="KW-0805">Transcription regulation</keyword>
<dbReference type="Gene3D" id="1.10.10.10">
    <property type="entry name" value="Winged helix-like DNA-binding domain superfamily/Winged helix DNA-binding domain"/>
    <property type="match status" value="1"/>
</dbReference>
<dbReference type="InterPro" id="IPR000847">
    <property type="entry name" value="LysR_HTH_N"/>
</dbReference>
<dbReference type="Proteomes" id="UP000290958">
    <property type="component" value="Unassembled WGS sequence"/>
</dbReference>
<dbReference type="EMBL" id="SBKP01000026">
    <property type="protein sequence ID" value="RXR24924.1"/>
    <property type="molecule type" value="Genomic_DNA"/>
</dbReference>